<dbReference type="Proteomes" id="UP000830375">
    <property type="component" value="Unassembled WGS sequence"/>
</dbReference>
<proteinExistence type="predicted"/>
<name>A0ABQ8L1M3_LABRO</name>
<reference evidence="1 2" key="1">
    <citation type="submission" date="2022-01" db="EMBL/GenBank/DDBJ databases">
        <title>A high-quality chromosome-level genome assembly of rohu carp, Labeo rohita.</title>
        <authorList>
            <person name="Arick M.A. II"/>
            <person name="Hsu C.-Y."/>
            <person name="Magbanua Z."/>
            <person name="Pechanova O."/>
            <person name="Grover C."/>
            <person name="Miller E."/>
            <person name="Thrash A."/>
            <person name="Ezzel L."/>
            <person name="Alam S."/>
            <person name="Benzie J."/>
            <person name="Hamilton M."/>
            <person name="Karsi A."/>
            <person name="Lawrence M.L."/>
            <person name="Peterson D.G."/>
        </authorList>
    </citation>
    <scope>NUCLEOTIDE SEQUENCE [LARGE SCALE GENOMIC DNA]</scope>
    <source>
        <strain evidence="2">BAU-BD-2019</strain>
        <tissue evidence="1">Blood</tissue>
    </source>
</reference>
<accession>A0ABQ8L1M3</accession>
<sequence length="70" mass="7935">MEEAVDTVHRIVRKEGNRTRQITMQFSKRIYRDQIWALSKGATVCEEAGCHFAGFKQKGQRGKASALATH</sequence>
<protein>
    <submittedName>
        <fullName evidence="1">PAP-specific phosphatase HAL2-like</fullName>
    </submittedName>
</protein>
<organism evidence="1 2">
    <name type="scientific">Labeo rohita</name>
    <name type="common">Indian major carp</name>
    <name type="synonym">Cyprinus rohita</name>
    <dbReference type="NCBI Taxonomy" id="84645"/>
    <lineage>
        <taxon>Eukaryota</taxon>
        <taxon>Metazoa</taxon>
        <taxon>Chordata</taxon>
        <taxon>Craniata</taxon>
        <taxon>Vertebrata</taxon>
        <taxon>Euteleostomi</taxon>
        <taxon>Actinopterygii</taxon>
        <taxon>Neopterygii</taxon>
        <taxon>Teleostei</taxon>
        <taxon>Ostariophysi</taxon>
        <taxon>Cypriniformes</taxon>
        <taxon>Cyprinidae</taxon>
        <taxon>Labeoninae</taxon>
        <taxon>Labeonini</taxon>
        <taxon>Labeo</taxon>
    </lineage>
</organism>
<gene>
    <name evidence="1" type="ORF">H4Q32_028344</name>
</gene>
<dbReference type="EMBL" id="JACTAM010002566">
    <property type="protein sequence ID" value="KAI2644310.1"/>
    <property type="molecule type" value="Genomic_DNA"/>
</dbReference>
<comment type="caution">
    <text evidence="1">The sequence shown here is derived from an EMBL/GenBank/DDBJ whole genome shotgun (WGS) entry which is preliminary data.</text>
</comment>
<evidence type="ECO:0000313" key="1">
    <source>
        <dbReference type="EMBL" id="KAI2644310.1"/>
    </source>
</evidence>
<evidence type="ECO:0000313" key="2">
    <source>
        <dbReference type="Proteomes" id="UP000830375"/>
    </source>
</evidence>
<keyword evidence="2" id="KW-1185">Reference proteome</keyword>